<feature type="compositionally biased region" description="Basic and acidic residues" evidence="1">
    <location>
        <begin position="50"/>
        <end position="75"/>
    </location>
</feature>
<gene>
    <name evidence="3" type="primary">ORF139981</name>
</gene>
<evidence type="ECO:0008006" key="4">
    <source>
        <dbReference type="Google" id="ProtNLM"/>
    </source>
</evidence>
<keyword evidence="2" id="KW-0472">Membrane</keyword>
<organism evidence="3">
    <name type="scientific">Arion vulgaris</name>
    <dbReference type="NCBI Taxonomy" id="1028688"/>
    <lineage>
        <taxon>Eukaryota</taxon>
        <taxon>Metazoa</taxon>
        <taxon>Spiralia</taxon>
        <taxon>Lophotrochozoa</taxon>
        <taxon>Mollusca</taxon>
        <taxon>Gastropoda</taxon>
        <taxon>Heterobranchia</taxon>
        <taxon>Euthyneura</taxon>
        <taxon>Panpulmonata</taxon>
        <taxon>Eupulmonata</taxon>
        <taxon>Stylommatophora</taxon>
        <taxon>Helicina</taxon>
        <taxon>Arionoidea</taxon>
        <taxon>Arionidae</taxon>
        <taxon>Arion</taxon>
    </lineage>
</organism>
<name>A0A0B7ATR6_9EUPU</name>
<evidence type="ECO:0000313" key="3">
    <source>
        <dbReference type="EMBL" id="CEK83962.1"/>
    </source>
</evidence>
<keyword evidence="2" id="KW-0812">Transmembrane</keyword>
<dbReference type="InterPro" id="IPR031851">
    <property type="entry name" value="DUF4750"/>
</dbReference>
<dbReference type="Pfam" id="PF15938">
    <property type="entry name" value="DUF4750"/>
    <property type="match status" value="1"/>
</dbReference>
<dbReference type="EMBL" id="HACG01037097">
    <property type="protein sequence ID" value="CEK83962.1"/>
    <property type="molecule type" value="Transcribed_RNA"/>
</dbReference>
<keyword evidence="2" id="KW-1133">Transmembrane helix</keyword>
<feature type="region of interest" description="Disordered" evidence="1">
    <location>
        <begin position="48"/>
        <end position="75"/>
    </location>
</feature>
<protein>
    <recommendedName>
        <fullName evidence="4">Small integral membrane protein 13</fullName>
    </recommendedName>
</protein>
<proteinExistence type="predicted"/>
<evidence type="ECO:0000256" key="1">
    <source>
        <dbReference type="SAM" id="MobiDB-lite"/>
    </source>
</evidence>
<accession>A0A0B7ATR6</accession>
<sequence length="75" mass="9074">MAWDEVLKETLTVVFSVTVTLILIVLAWMIMWHLFLSKIRFVREIMFPDSDGKNKDPHKKEELRSRREKRQRKDS</sequence>
<feature type="transmembrane region" description="Helical" evidence="2">
    <location>
        <begin position="12"/>
        <end position="36"/>
    </location>
</feature>
<dbReference type="AlphaFoldDB" id="A0A0B7ATR6"/>
<evidence type="ECO:0000256" key="2">
    <source>
        <dbReference type="SAM" id="Phobius"/>
    </source>
</evidence>
<reference evidence="3" key="1">
    <citation type="submission" date="2014-12" db="EMBL/GenBank/DDBJ databases">
        <title>Insight into the proteome of Arion vulgaris.</title>
        <authorList>
            <person name="Aradska J."/>
            <person name="Bulat T."/>
            <person name="Smidak R."/>
            <person name="Sarate P."/>
            <person name="Gangsoo J."/>
            <person name="Sialana F."/>
            <person name="Bilban M."/>
            <person name="Lubec G."/>
        </authorList>
    </citation>
    <scope>NUCLEOTIDE SEQUENCE</scope>
    <source>
        <tissue evidence="3">Skin</tissue>
    </source>
</reference>